<sequence length="486" mass="52692">MNRNVINTLCFSPCLTVVTSLCTAAPMAAFILLRTGSNFKVGLAVGAQGVANLCAAFPAATLADRFGRSTIIRFAVLIGFYGFGMLVYVVNTNRNFIGLAISLAVIGCFMGAHSSSVEAMFGDSIPSGQRSKLYARRASLRVAGNAVGPLTSCVVFFFFGDHWRMSELSYVMTAGSFLFIIPALFALSLTDSQTLGDESDYIAEVDSIRQDASSNEKTKIISSRIRRIAATIVTADLISMLGSGMTIKFIPLFLWRDCHLSPIAVNAVYACGPLGIACAAIIAQRASTKFGRIETTIITKFLGICFLIAMVYLRSPIFIIPVYLCRTWLMNCCSGLTRSVLNDYVPKSERARWNSFESINNLSWSGSAVLGGAIIERHGYRATFLVTAAFQLISAAILATAAPLVHREVSPLIRSAALLANDNDTTTTTPLPMHHIPSTSIDGYSLLEYDHPPDDDDRRSLNQKRDHDDAEQESAGNVVQQEAAKI</sequence>
<dbReference type="Pfam" id="PF07690">
    <property type="entry name" value="MFS_1"/>
    <property type="match status" value="1"/>
</dbReference>
<dbReference type="PANTHER" id="PTHR23525">
    <property type="entry name" value="TRANSPORTER, PUTATIVE-RELATED"/>
    <property type="match status" value="1"/>
</dbReference>
<feature type="transmembrane region" description="Helical" evidence="3">
    <location>
        <begin position="71"/>
        <end position="90"/>
    </location>
</feature>
<dbReference type="InterPro" id="IPR011701">
    <property type="entry name" value="MFS"/>
</dbReference>
<accession>A0A7S3JZ30</accession>
<organism evidence="5">
    <name type="scientific">Aureoumbra lagunensis</name>
    <dbReference type="NCBI Taxonomy" id="44058"/>
    <lineage>
        <taxon>Eukaryota</taxon>
        <taxon>Sar</taxon>
        <taxon>Stramenopiles</taxon>
        <taxon>Ochrophyta</taxon>
        <taxon>Pelagophyceae</taxon>
        <taxon>Pelagomonadales</taxon>
        <taxon>Aureoumbra</taxon>
    </lineage>
</organism>
<feature type="compositionally biased region" description="Basic and acidic residues" evidence="2">
    <location>
        <begin position="448"/>
        <end position="468"/>
    </location>
</feature>
<evidence type="ECO:0000256" key="3">
    <source>
        <dbReference type="SAM" id="Phobius"/>
    </source>
</evidence>
<dbReference type="AlphaFoldDB" id="A0A7S3JZ30"/>
<dbReference type="PROSITE" id="PS50850">
    <property type="entry name" value="MFS"/>
    <property type="match status" value="1"/>
</dbReference>
<name>A0A7S3JZ30_9STRA</name>
<feature type="transmembrane region" description="Helical" evidence="3">
    <location>
        <begin position="304"/>
        <end position="324"/>
    </location>
</feature>
<reference evidence="5" key="1">
    <citation type="submission" date="2021-01" db="EMBL/GenBank/DDBJ databases">
        <authorList>
            <person name="Corre E."/>
            <person name="Pelletier E."/>
            <person name="Niang G."/>
            <person name="Scheremetjew M."/>
            <person name="Finn R."/>
            <person name="Kale V."/>
            <person name="Holt S."/>
            <person name="Cochrane G."/>
            <person name="Meng A."/>
            <person name="Brown T."/>
            <person name="Cohen L."/>
        </authorList>
    </citation>
    <scope>NUCLEOTIDE SEQUENCE</scope>
    <source>
        <strain evidence="5">CCMP1510</strain>
    </source>
</reference>
<dbReference type="GO" id="GO:0022857">
    <property type="term" value="F:transmembrane transporter activity"/>
    <property type="evidence" value="ECO:0007669"/>
    <property type="project" value="InterPro"/>
</dbReference>
<feature type="region of interest" description="Disordered" evidence="2">
    <location>
        <begin position="444"/>
        <end position="486"/>
    </location>
</feature>
<evidence type="ECO:0000313" key="5">
    <source>
        <dbReference type="EMBL" id="CAE0369408.1"/>
    </source>
</evidence>
<proteinExistence type="predicted"/>
<feature type="transmembrane region" description="Helical" evidence="3">
    <location>
        <begin position="40"/>
        <end position="59"/>
    </location>
</feature>
<keyword evidence="3" id="KW-0812">Transmembrane</keyword>
<dbReference type="SUPFAM" id="SSF103473">
    <property type="entry name" value="MFS general substrate transporter"/>
    <property type="match status" value="1"/>
</dbReference>
<feature type="transmembrane region" description="Helical" evidence="3">
    <location>
        <begin position="228"/>
        <end position="251"/>
    </location>
</feature>
<keyword evidence="3" id="KW-1133">Transmembrane helix</keyword>
<feature type="domain" description="Major facilitator superfamily (MFS) profile" evidence="4">
    <location>
        <begin position="1"/>
        <end position="406"/>
    </location>
</feature>
<dbReference type="GO" id="GO:0016020">
    <property type="term" value="C:membrane"/>
    <property type="evidence" value="ECO:0007669"/>
    <property type="project" value="UniProtKB-SubCell"/>
</dbReference>
<keyword evidence="3" id="KW-0472">Membrane</keyword>
<gene>
    <name evidence="5" type="ORF">ALAG00032_LOCUS10171</name>
</gene>
<dbReference type="InterPro" id="IPR036259">
    <property type="entry name" value="MFS_trans_sf"/>
</dbReference>
<dbReference type="PANTHER" id="PTHR23525:SF1">
    <property type="entry name" value="NODULIN-LIKE DOMAIN-CONTAINING PROTEIN"/>
    <property type="match status" value="1"/>
</dbReference>
<evidence type="ECO:0000256" key="2">
    <source>
        <dbReference type="SAM" id="MobiDB-lite"/>
    </source>
</evidence>
<dbReference type="Gene3D" id="1.20.1250.20">
    <property type="entry name" value="MFS general substrate transporter like domains"/>
    <property type="match status" value="2"/>
</dbReference>
<dbReference type="InterPro" id="IPR020846">
    <property type="entry name" value="MFS_dom"/>
</dbReference>
<feature type="transmembrane region" description="Helical" evidence="3">
    <location>
        <begin position="263"/>
        <end position="283"/>
    </location>
</feature>
<evidence type="ECO:0000256" key="1">
    <source>
        <dbReference type="ARBA" id="ARBA00004141"/>
    </source>
</evidence>
<feature type="transmembrane region" description="Helical" evidence="3">
    <location>
        <begin position="170"/>
        <end position="189"/>
    </location>
</feature>
<protein>
    <recommendedName>
        <fullName evidence="4">Major facilitator superfamily (MFS) profile domain-containing protein</fullName>
    </recommendedName>
</protein>
<dbReference type="EMBL" id="HBIJ01015215">
    <property type="protein sequence ID" value="CAE0369408.1"/>
    <property type="molecule type" value="Transcribed_RNA"/>
</dbReference>
<comment type="subcellular location">
    <subcellularLocation>
        <location evidence="1">Membrane</location>
        <topology evidence="1">Multi-pass membrane protein</topology>
    </subcellularLocation>
</comment>
<feature type="transmembrane region" description="Helical" evidence="3">
    <location>
        <begin position="138"/>
        <end position="158"/>
    </location>
</feature>
<evidence type="ECO:0000259" key="4">
    <source>
        <dbReference type="PROSITE" id="PS50850"/>
    </source>
</evidence>
<feature type="transmembrane region" description="Helical" evidence="3">
    <location>
        <begin position="96"/>
        <end position="117"/>
    </location>
</feature>